<sequence length="48" mass="5126">MARKSDFSSGICRGRKAPGSGRKAPVPTAIFCFCYVACATREQGCALR</sequence>
<keyword evidence="3" id="KW-1185">Reference proteome</keyword>
<evidence type="ECO:0000313" key="3">
    <source>
        <dbReference type="Proteomes" id="UP000265520"/>
    </source>
</evidence>
<evidence type="ECO:0000256" key="1">
    <source>
        <dbReference type="SAM" id="MobiDB-lite"/>
    </source>
</evidence>
<dbReference type="Proteomes" id="UP000265520">
    <property type="component" value="Unassembled WGS sequence"/>
</dbReference>
<feature type="non-terminal residue" evidence="2">
    <location>
        <position position="48"/>
    </location>
</feature>
<dbReference type="EMBL" id="LXQA011464592">
    <property type="protein sequence ID" value="MCI98123.1"/>
    <property type="molecule type" value="Genomic_DNA"/>
</dbReference>
<name>A0A392WEX9_9FABA</name>
<evidence type="ECO:0000313" key="2">
    <source>
        <dbReference type="EMBL" id="MCI98123.1"/>
    </source>
</evidence>
<reference evidence="2 3" key="1">
    <citation type="journal article" date="2018" name="Front. Plant Sci.">
        <title>Red Clover (Trifolium pratense) and Zigzag Clover (T. medium) - A Picture of Genomic Similarities and Differences.</title>
        <authorList>
            <person name="Dluhosova J."/>
            <person name="Istvanek J."/>
            <person name="Nedelnik J."/>
            <person name="Repkova J."/>
        </authorList>
    </citation>
    <scope>NUCLEOTIDE SEQUENCE [LARGE SCALE GENOMIC DNA]</scope>
    <source>
        <strain evidence="3">cv. 10/8</strain>
        <tissue evidence="2">Leaf</tissue>
    </source>
</reference>
<proteinExistence type="predicted"/>
<comment type="caution">
    <text evidence="2">The sequence shown here is derived from an EMBL/GenBank/DDBJ whole genome shotgun (WGS) entry which is preliminary data.</text>
</comment>
<protein>
    <submittedName>
        <fullName evidence="2">Uncharacterized protein</fullName>
    </submittedName>
</protein>
<organism evidence="2 3">
    <name type="scientific">Trifolium medium</name>
    <dbReference type="NCBI Taxonomy" id="97028"/>
    <lineage>
        <taxon>Eukaryota</taxon>
        <taxon>Viridiplantae</taxon>
        <taxon>Streptophyta</taxon>
        <taxon>Embryophyta</taxon>
        <taxon>Tracheophyta</taxon>
        <taxon>Spermatophyta</taxon>
        <taxon>Magnoliopsida</taxon>
        <taxon>eudicotyledons</taxon>
        <taxon>Gunneridae</taxon>
        <taxon>Pentapetalae</taxon>
        <taxon>rosids</taxon>
        <taxon>fabids</taxon>
        <taxon>Fabales</taxon>
        <taxon>Fabaceae</taxon>
        <taxon>Papilionoideae</taxon>
        <taxon>50 kb inversion clade</taxon>
        <taxon>NPAAA clade</taxon>
        <taxon>Hologalegina</taxon>
        <taxon>IRL clade</taxon>
        <taxon>Trifolieae</taxon>
        <taxon>Trifolium</taxon>
    </lineage>
</organism>
<accession>A0A392WEX9</accession>
<dbReference type="AlphaFoldDB" id="A0A392WEX9"/>
<feature type="region of interest" description="Disordered" evidence="1">
    <location>
        <begin position="1"/>
        <end position="23"/>
    </location>
</feature>